<sequence length="495" mass="56892">MIHPRVTCEDVNKLVRMCSISHEKAITSLKQCSSSLFVLLYQRLFNCAIKGIESSPYTLEQKKWNVRCVLNELRDMRRIDVDGIDEEQIVQLNEEHISRLIALFLDIAERMSLQGGANLSHPPEDNNAASSVAVLPSFPAPRHKVAELPHESAEDGTWYDPVEQIYRRALPQHILFQDPMMTIKSMRREDMDGLLDVPPHEESVGEVFVVNEDLSEMIDQEVGESTGSYGNMEERVIPTSELVAVWSAQVIPPKPLYPTADSPALDDVRERLSIIDECLRAKGREMHQRRLRSSRLASQVAPARSSSYSGAGGHATGKPRRRVAPSTFLPGSIISDDVMDDTMLYGGRKTRIDYARRNEKIEMLRSVRFIDDLEREIGRKLVQRHSDVMVKLREEARRALQQDRQEMLERRRLIREEDQKYRDAYTAIITGASNDFRTAKGLMMEKLQQLAQLQAISLRESRRMCQYMKQESKKRVRHDLLRYASTVTEWQSHFS</sequence>
<protein>
    <recommendedName>
        <fullName evidence="4">DUF5745 domain-containing protein</fullName>
    </recommendedName>
</protein>
<dbReference type="GO" id="GO:0000922">
    <property type="term" value="C:spindle pole"/>
    <property type="evidence" value="ECO:0007669"/>
    <property type="project" value="InterPro"/>
</dbReference>
<dbReference type="GO" id="GO:0005813">
    <property type="term" value="C:centrosome"/>
    <property type="evidence" value="ECO:0007669"/>
    <property type="project" value="InterPro"/>
</dbReference>
<evidence type="ECO:0000256" key="2">
    <source>
        <dbReference type="SAM" id="MobiDB-lite"/>
    </source>
</evidence>
<feature type="region of interest" description="Disordered" evidence="2">
    <location>
        <begin position="289"/>
        <end position="326"/>
    </location>
</feature>
<evidence type="ECO:0000256" key="1">
    <source>
        <dbReference type="SAM" id="Coils"/>
    </source>
</evidence>
<gene>
    <name evidence="3" type="ORF">TVY486_1000580</name>
</gene>
<dbReference type="VEuPathDB" id="TriTrypDB:TvY486_1000580"/>
<accession>G0U556</accession>
<dbReference type="OMA" id="TSIRQCT"/>
<reference evidence="3" key="1">
    <citation type="journal article" date="2012" name="Proc. Natl. Acad. Sci. U.S.A.">
        <title>Antigenic diversity is generated by distinct evolutionary mechanisms in African trypanosome species.</title>
        <authorList>
            <person name="Jackson A.P."/>
            <person name="Berry A."/>
            <person name="Aslett M."/>
            <person name="Allison H.C."/>
            <person name="Burton P."/>
            <person name="Vavrova-Anderson J."/>
            <person name="Brown R."/>
            <person name="Browne H."/>
            <person name="Corton N."/>
            <person name="Hauser H."/>
            <person name="Gamble J."/>
            <person name="Gilderthorp R."/>
            <person name="Marcello L."/>
            <person name="McQuillan J."/>
            <person name="Otto T.D."/>
            <person name="Quail M.A."/>
            <person name="Sanders M.J."/>
            <person name="van Tonder A."/>
            <person name="Ginger M.L."/>
            <person name="Field M.C."/>
            <person name="Barry J.D."/>
            <person name="Hertz-Fowler C."/>
            <person name="Berriman M."/>
        </authorList>
    </citation>
    <scope>NUCLEOTIDE SEQUENCE</scope>
    <source>
        <strain evidence="3">Y486</strain>
    </source>
</reference>
<evidence type="ECO:0000313" key="3">
    <source>
        <dbReference type="EMBL" id="CCC51004.1"/>
    </source>
</evidence>
<dbReference type="PANTHER" id="PTHR22545:SF0">
    <property type="entry name" value="CENTROSOMAL PROTEIN OF 95 KDA"/>
    <property type="match status" value="1"/>
</dbReference>
<evidence type="ECO:0008006" key="4">
    <source>
        <dbReference type="Google" id="ProtNLM"/>
    </source>
</evidence>
<name>G0U556_TRYVY</name>
<dbReference type="InterPro" id="IPR026619">
    <property type="entry name" value="CEP95"/>
</dbReference>
<dbReference type="PANTHER" id="PTHR22545">
    <property type="entry name" value="CENTROSOMAL PROTEIN OF 95 KDA"/>
    <property type="match status" value="1"/>
</dbReference>
<dbReference type="EMBL" id="HE573026">
    <property type="protein sequence ID" value="CCC51004.1"/>
    <property type="molecule type" value="Genomic_DNA"/>
</dbReference>
<dbReference type="AlphaFoldDB" id="G0U556"/>
<organism evidence="3">
    <name type="scientific">Trypanosoma vivax (strain Y486)</name>
    <dbReference type="NCBI Taxonomy" id="1055687"/>
    <lineage>
        <taxon>Eukaryota</taxon>
        <taxon>Discoba</taxon>
        <taxon>Euglenozoa</taxon>
        <taxon>Kinetoplastea</taxon>
        <taxon>Metakinetoplastina</taxon>
        <taxon>Trypanosomatida</taxon>
        <taxon>Trypanosomatidae</taxon>
        <taxon>Trypanosoma</taxon>
        <taxon>Duttonella</taxon>
    </lineage>
</organism>
<proteinExistence type="predicted"/>
<feature type="coiled-coil region" evidence="1">
    <location>
        <begin position="382"/>
        <end position="417"/>
    </location>
</feature>
<keyword evidence="1" id="KW-0175">Coiled coil</keyword>